<dbReference type="InterPro" id="IPR036737">
    <property type="entry name" value="OmpA-like_sf"/>
</dbReference>
<dbReference type="Proteomes" id="UP001193501">
    <property type="component" value="Unassembled WGS sequence"/>
</dbReference>
<evidence type="ECO:0000259" key="5">
    <source>
        <dbReference type="PROSITE" id="PS51123"/>
    </source>
</evidence>
<dbReference type="SUPFAM" id="SSF101874">
    <property type="entry name" value="YceI-like"/>
    <property type="match status" value="1"/>
</dbReference>
<protein>
    <submittedName>
        <fullName evidence="6">OmpA family protein</fullName>
    </submittedName>
</protein>
<dbReference type="EMBL" id="JAABNR010000013">
    <property type="protein sequence ID" value="NBZ88809.1"/>
    <property type="molecule type" value="Genomic_DNA"/>
</dbReference>
<evidence type="ECO:0000256" key="3">
    <source>
        <dbReference type="ARBA" id="ARBA00023237"/>
    </source>
</evidence>
<comment type="subcellular location">
    <subcellularLocation>
        <location evidence="1">Cell outer membrane</location>
    </subcellularLocation>
</comment>
<dbReference type="InterPro" id="IPR036761">
    <property type="entry name" value="TTHA0802/YceI-like_sf"/>
</dbReference>
<keyword evidence="7" id="KW-1185">Reference proteome</keyword>
<proteinExistence type="predicted"/>
<dbReference type="InterPro" id="IPR006664">
    <property type="entry name" value="OMP_bac"/>
</dbReference>
<accession>A0AAE4YBC3</accession>
<comment type="caution">
    <text evidence="6">The sequence shown here is derived from an EMBL/GenBank/DDBJ whole genome shotgun (WGS) entry which is preliminary data.</text>
</comment>
<dbReference type="AlphaFoldDB" id="A0AAE4YBC3"/>
<evidence type="ECO:0000313" key="6">
    <source>
        <dbReference type="EMBL" id="NBZ88809.1"/>
    </source>
</evidence>
<sequence length="330" mass="34696">MAAPALAEDNPFAPGWTLNPLGSTLGFQSVKNGTKVEMNNIATFGGHIAPDGMAEVQIALDSIDTHIDLRNVRMRFLFFETFKFPTATVTAKVDPLVLEGLKDGPRTFAVLPFTLTLHGVTKEMSAPISITQLGPDTVAVASVGVIPVVAEDFALTEGVAKLEDAAKVKLLPVGSVSFDWIFTRDGAAPMVAALTTGADAAKETRGAFDAEACATRFDTLSQAGNITFRSGSARLDVAGSAVLDTLLDVVTRCPEMKIEIGGHTDDVGPDAANLALSEARAAAVAAYLAERGAGADRLTPKGYGEAAPLLPNDSAENRARNRRIEFKILD</sequence>
<dbReference type="PANTHER" id="PTHR30329:SF21">
    <property type="entry name" value="LIPOPROTEIN YIAD-RELATED"/>
    <property type="match status" value="1"/>
</dbReference>
<dbReference type="PANTHER" id="PTHR30329">
    <property type="entry name" value="STATOR ELEMENT OF FLAGELLAR MOTOR COMPLEX"/>
    <property type="match status" value="1"/>
</dbReference>
<dbReference type="InterPro" id="IPR007372">
    <property type="entry name" value="Lipid/polyisoprenoid-bd_YceI"/>
</dbReference>
<evidence type="ECO:0000256" key="1">
    <source>
        <dbReference type="ARBA" id="ARBA00004442"/>
    </source>
</evidence>
<dbReference type="CDD" id="cd07185">
    <property type="entry name" value="OmpA_C-like"/>
    <property type="match status" value="1"/>
</dbReference>
<keyword evidence="3" id="KW-0998">Cell outer membrane</keyword>
<name>A0AAE4YBC3_9RHOB</name>
<dbReference type="Pfam" id="PF04264">
    <property type="entry name" value="YceI"/>
    <property type="match status" value="1"/>
</dbReference>
<dbReference type="PROSITE" id="PS51123">
    <property type="entry name" value="OMPA_2"/>
    <property type="match status" value="1"/>
</dbReference>
<dbReference type="GO" id="GO:0009279">
    <property type="term" value="C:cell outer membrane"/>
    <property type="evidence" value="ECO:0007669"/>
    <property type="project" value="UniProtKB-SubCell"/>
</dbReference>
<dbReference type="Gene3D" id="3.30.1330.60">
    <property type="entry name" value="OmpA-like domain"/>
    <property type="match status" value="1"/>
</dbReference>
<evidence type="ECO:0000256" key="2">
    <source>
        <dbReference type="ARBA" id="ARBA00023136"/>
    </source>
</evidence>
<reference evidence="6" key="1">
    <citation type="submission" date="2020-01" db="EMBL/GenBank/DDBJ databases">
        <authorList>
            <person name="Chen W.-M."/>
        </authorList>
    </citation>
    <scope>NUCLEOTIDE SEQUENCE</scope>
    <source>
        <strain evidence="6">CYK-10</strain>
    </source>
</reference>
<dbReference type="SUPFAM" id="SSF103088">
    <property type="entry name" value="OmpA-like"/>
    <property type="match status" value="1"/>
</dbReference>
<dbReference type="SMART" id="SM00867">
    <property type="entry name" value="YceI"/>
    <property type="match status" value="1"/>
</dbReference>
<dbReference type="InterPro" id="IPR006665">
    <property type="entry name" value="OmpA-like"/>
</dbReference>
<evidence type="ECO:0000313" key="7">
    <source>
        <dbReference type="Proteomes" id="UP001193501"/>
    </source>
</evidence>
<dbReference type="Pfam" id="PF00691">
    <property type="entry name" value="OmpA"/>
    <property type="match status" value="1"/>
</dbReference>
<gene>
    <name evidence="6" type="ORF">GV832_14545</name>
</gene>
<keyword evidence="2 4" id="KW-0472">Membrane</keyword>
<dbReference type="InterPro" id="IPR050330">
    <property type="entry name" value="Bact_OuterMem_StrucFunc"/>
</dbReference>
<feature type="domain" description="OmpA-like" evidence="5">
    <location>
        <begin position="215"/>
        <end position="330"/>
    </location>
</feature>
<dbReference type="PRINTS" id="PR01021">
    <property type="entry name" value="OMPADOMAIN"/>
</dbReference>
<evidence type="ECO:0000256" key="4">
    <source>
        <dbReference type="PROSITE-ProRule" id="PRU00473"/>
    </source>
</evidence>
<dbReference type="Gene3D" id="2.40.128.110">
    <property type="entry name" value="Lipid/polyisoprenoid-binding, YceI-like"/>
    <property type="match status" value="1"/>
</dbReference>
<organism evidence="6 7">
    <name type="scientific">Stagnihabitans tardus</name>
    <dbReference type="NCBI Taxonomy" id="2699202"/>
    <lineage>
        <taxon>Bacteria</taxon>
        <taxon>Pseudomonadati</taxon>
        <taxon>Pseudomonadota</taxon>
        <taxon>Alphaproteobacteria</taxon>
        <taxon>Rhodobacterales</taxon>
        <taxon>Paracoccaceae</taxon>
        <taxon>Stagnihabitans</taxon>
    </lineage>
</organism>